<dbReference type="InterPro" id="IPR016035">
    <property type="entry name" value="Acyl_Trfase/lysoPLipase"/>
</dbReference>
<proteinExistence type="predicted"/>
<dbReference type="Gene3D" id="3.40.1090.10">
    <property type="entry name" value="Cytosolic phospholipase A2 catalytic domain"/>
    <property type="match status" value="1"/>
</dbReference>
<dbReference type="GO" id="GO:0004620">
    <property type="term" value="F:phospholipase activity"/>
    <property type="evidence" value="ECO:0007669"/>
    <property type="project" value="InterPro"/>
</dbReference>
<feature type="region of interest" description="Disordered" evidence="1">
    <location>
        <begin position="145"/>
        <end position="169"/>
    </location>
</feature>
<dbReference type="AlphaFoldDB" id="A0A812TT21"/>
<evidence type="ECO:0000259" key="3">
    <source>
        <dbReference type="Pfam" id="PF01735"/>
    </source>
</evidence>
<feature type="domain" description="PLA2c" evidence="3">
    <location>
        <begin position="55"/>
        <end position="112"/>
    </location>
</feature>
<dbReference type="SUPFAM" id="SSF52151">
    <property type="entry name" value="FabD/lysophospholipase-like"/>
    <property type="match status" value="1"/>
</dbReference>
<evidence type="ECO:0000256" key="1">
    <source>
        <dbReference type="SAM" id="MobiDB-lite"/>
    </source>
</evidence>
<feature type="signal peptide" evidence="2">
    <location>
        <begin position="1"/>
        <end position="19"/>
    </location>
</feature>
<protein>
    <recommendedName>
        <fullName evidence="3">PLA2c domain-containing protein</fullName>
    </recommendedName>
</protein>
<dbReference type="InterPro" id="IPR002642">
    <property type="entry name" value="LysoPLipase_cat_dom"/>
</dbReference>
<evidence type="ECO:0000313" key="4">
    <source>
        <dbReference type="EMBL" id="CAE7535460.1"/>
    </source>
</evidence>
<evidence type="ECO:0000256" key="2">
    <source>
        <dbReference type="SAM" id="SignalP"/>
    </source>
</evidence>
<evidence type="ECO:0000313" key="5">
    <source>
        <dbReference type="Proteomes" id="UP000604046"/>
    </source>
</evidence>
<dbReference type="OrthoDB" id="4084751at2759"/>
<keyword evidence="5" id="KW-1185">Reference proteome</keyword>
<keyword evidence="2" id="KW-0732">Signal</keyword>
<name>A0A812TT21_9DINO</name>
<comment type="caution">
    <text evidence="4">The sequence shown here is derived from an EMBL/GenBank/DDBJ whole genome shotgun (WGS) entry which is preliminary data.</text>
</comment>
<dbReference type="Pfam" id="PF01735">
    <property type="entry name" value="PLA2_B"/>
    <property type="match status" value="1"/>
</dbReference>
<feature type="compositionally biased region" description="Basic and acidic residues" evidence="1">
    <location>
        <begin position="149"/>
        <end position="163"/>
    </location>
</feature>
<dbReference type="Proteomes" id="UP000604046">
    <property type="component" value="Unassembled WGS sequence"/>
</dbReference>
<dbReference type="EMBL" id="CAJNDS010002587">
    <property type="protein sequence ID" value="CAE7535460.1"/>
    <property type="molecule type" value="Genomic_DNA"/>
</dbReference>
<organism evidence="4 5">
    <name type="scientific">Symbiodinium natans</name>
    <dbReference type="NCBI Taxonomy" id="878477"/>
    <lineage>
        <taxon>Eukaryota</taxon>
        <taxon>Sar</taxon>
        <taxon>Alveolata</taxon>
        <taxon>Dinophyceae</taxon>
        <taxon>Suessiales</taxon>
        <taxon>Symbiodiniaceae</taxon>
        <taxon>Symbiodinium</taxon>
    </lineage>
</organism>
<reference evidence="4" key="1">
    <citation type="submission" date="2021-02" db="EMBL/GenBank/DDBJ databases">
        <authorList>
            <person name="Dougan E. K."/>
            <person name="Rhodes N."/>
            <person name="Thang M."/>
            <person name="Chan C."/>
        </authorList>
    </citation>
    <scope>NUCLEOTIDE SEQUENCE</scope>
</reference>
<sequence length="593" mass="65546">MPLGLRRLCQLLVVGVCYAGSEELTARVWQPSRPDFQLPELSEARADLKSKPSFGIALAGGGMRGLALGHGVIRTLRDAGLLDKARYLSVTSGSVWLGLPLYYQSLDSVEDYLGQTLPLQNMTPEALVDKAGTGLRRLAHFRKYPKGHKGPEEARRLRGHERESEEESEASGIWEGLLGCPADEGWCACIVERFQPGSLHGLYSTLAAYAFLHPFELAGRSSTHCHESQLDRMKVKFGKGKTIYTAKDVSRKFPFLLSQSAIIAPYTGLNQTDPLVFFPLEQTPLYTGTFPGYNATDVHRGVGDVLVEPFAWSSQPRSPWTNFSNGDELRMEVSRSLLNVGDLATWAGTATSYIADFQIRTWADKIPKCLIAEGEKLLPHASLWSPLALDSQGVPLTHEEAVGDAGVYDDIGHIPLLRRRIEKIAIFTSGAIHNDLCEMTYLLAAWGQPGCLNPPNPPGASNPKMKAGTLTVFEPSEFPDFWSQVTEAWRANETAVFKGRYSVVDNEVLGIQGGWQVDIVWNVVFPSKTFRSSLPSKTAEMLSGWFPTEFAADMTNRFEMSAASQYASWFTQRSTLDLIRQMLAETSAEKLFV</sequence>
<feature type="chain" id="PRO_5032421188" description="PLA2c domain-containing protein" evidence="2">
    <location>
        <begin position="20"/>
        <end position="593"/>
    </location>
</feature>
<dbReference type="GO" id="GO:0009395">
    <property type="term" value="P:phospholipid catabolic process"/>
    <property type="evidence" value="ECO:0007669"/>
    <property type="project" value="InterPro"/>
</dbReference>
<gene>
    <name evidence="4" type="ORF">SNAT2548_LOCUS30008</name>
</gene>
<accession>A0A812TT21</accession>